<dbReference type="InterPro" id="IPR000073">
    <property type="entry name" value="AB_hydrolase_1"/>
</dbReference>
<gene>
    <name evidence="2" type="ORF">AQI95_19855</name>
</gene>
<dbReference type="Proteomes" id="UP000053127">
    <property type="component" value="Unassembled WGS sequence"/>
</dbReference>
<dbReference type="OrthoDB" id="3210844at2"/>
<dbReference type="Gene3D" id="3.40.50.1820">
    <property type="entry name" value="alpha/beta hydrolase"/>
    <property type="match status" value="1"/>
</dbReference>
<dbReference type="STRING" id="67386.AQI95_19855"/>
<dbReference type="InterPro" id="IPR050266">
    <property type="entry name" value="AB_hydrolase_sf"/>
</dbReference>
<proteinExistence type="predicted"/>
<sequence length="274" mass="30220">MSTLNVQGISLSYETHGDPEAPPVLLVSGLGGVGASWGTQIARFTEKYHVILPDQRGTGRTTRALDGHTTRQLAADMASLVEELVVGPVHVVGASTGGAIAQYMALEHPRLVRSLTLSSTFARFDAFTRREFEVRRRLAAEWDRRDLLSAYALFLFGPRYAREHPEAVVEWIDRAAALPAHPDDRRIGLARIDMIAAHDTFARLREIAQPTLVLCGEHNFCTPLPLSEELVRGIPDATLIVFEDAGELIELEQPVRFFTEVSGFIDGLRDPARG</sequence>
<reference evidence="2 3" key="1">
    <citation type="submission" date="2015-10" db="EMBL/GenBank/DDBJ databases">
        <title>Draft genome sequence of Streptomyces yokosukanensis DSM 40224, type strain for the species Streptomyces yokosukanensis.</title>
        <authorList>
            <person name="Ruckert C."/>
            <person name="Winkler A."/>
            <person name="Kalinowski J."/>
            <person name="Kampfer P."/>
            <person name="Glaeser S."/>
        </authorList>
    </citation>
    <scope>NUCLEOTIDE SEQUENCE [LARGE SCALE GENOMIC DNA]</scope>
    <source>
        <strain evidence="2 3">DSM 40224</strain>
    </source>
</reference>
<name>A0A101P3W1_9ACTN</name>
<dbReference type="GO" id="GO:0003824">
    <property type="term" value="F:catalytic activity"/>
    <property type="evidence" value="ECO:0007669"/>
    <property type="project" value="UniProtKB-ARBA"/>
</dbReference>
<dbReference type="EMBL" id="LMWN01000029">
    <property type="protein sequence ID" value="KUN04458.1"/>
    <property type="molecule type" value="Genomic_DNA"/>
</dbReference>
<dbReference type="AlphaFoldDB" id="A0A101P3W1"/>
<evidence type="ECO:0000313" key="3">
    <source>
        <dbReference type="Proteomes" id="UP000053127"/>
    </source>
</evidence>
<dbReference type="PANTHER" id="PTHR43798">
    <property type="entry name" value="MONOACYLGLYCEROL LIPASE"/>
    <property type="match status" value="1"/>
</dbReference>
<dbReference type="GO" id="GO:0016020">
    <property type="term" value="C:membrane"/>
    <property type="evidence" value="ECO:0007669"/>
    <property type="project" value="TreeGrafter"/>
</dbReference>
<dbReference type="PANTHER" id="PTHR43798:SF33">
    <property type="entry name" value="HYDROLASE, PUTATIVE (AFU_ORTHOLOGUE AFUA_2G14860)-RELATED"/>
    <property type="match status" value="1"/>
</dbReference>
<accession>A0A101P3W1</accession>
<organism evidence="2 3">
    <name type="scientific">Streptomyces yokosukanensis</name>
    <dbReference type="NCBI Taxonomy" id="67386"/>
    <lineage>
        <taxon>Bacteria</taxon>
        <taxon>Bacillati</taxon>
        <taxon>Actinomycetota</taxon>
        <taxon>Actinomycetes</taxon>
        <taxon>Kitasatosporales</taxon>
        <taxon>Streptomycetaceae</taxon>
        <taxon>Streptomyces</taxon>
    </lineage>
</organism>
<comment type="caution">
    <text evidence="2">The sequence shown here is derived from an EMBL/GenBank/DDBJ whole genome shotgun (WGS) entry which is preliminary data.</text>
</comment>
<dbReference type="SUPFAM" id="SSF53474">
    <property type="entry name" value="alpha/beta-Hydrolases"/>
    <property type="match status" value="1"/>
</dbReference>
<keyword evidence="3" id="KW-1185">Reference proteome</keyword>
<dbReference type="InterPro" id="IPR029058">
    <property type="entry name" value="AB_hydrolase_fold"/>
</dbReference>
<evidence type="ECO:0000259" key="1">
    <source>
        <dbReference type="Pfam" id="PF00561"/>
    </source>
</evidence>
<feature type="domain" description="AB hydrolase-1" evidence="1">
    <location>
        <begin position="22"/>
        <end position="250"/>
    </location>
</feature>
<evidence type="ECO:0000313" key="2">
    <source>
        <dbReference type="EMBL" id="KUN04458.1"/>
    </source>
</evidence>
<dbReference type="Pfam" id="PF00561">
    <property type="entry name" value="Abhydrolase_1"/>
    <property type="match status" value="1"/>
</dbReference>
<protein>
    <recommendedName>
        <fullName evidence="1">AB hydrolase-1 domain-containing protein</fullName>
    </recommendedName>
</protein>
<dbReference type="PRINTS" id="PR00111">
    <property type="entry name" value="ABHYDROLASE"/>
</dbReference>